<dbReference type="Gene3D" id="3.90.780.10">
    <property type="entry name" value="5'-Nucleotidase, C-terminal domain"/>
    <property type="match status" value="1"/>
</dbReference>
<dbReference type="InterPro" id="IPR006179">
    <property type="entry name" value="5_nucleotidase/apyrase"/>
</dbReference>
<dbReference type="GO" id="GO:0000166">
    <property type="term" value="F:nucleotide binding"/>
    <property type="evidence" value="ECO:0007669"/>
    <property type="project" value="UniProtKB-KW"/>
</dbReference>
<keyword evidence="2" id="KW-0378">Hydrolase</keyword>
<evidence type="ECO:0000259" key="4">
    <source>
        <dbReference type="Pfam" id="PF02872"/>
    </source>
</evidence>
<dbReference type="SUPFAM" id="SSF55816">
    <property type="entry name" value="5'-nucleotidase (syn. UDP-sugar hydrolase), C-terminal domain"/>
    <property type="match status" value="1"/>
</dbReference>
<dbReference type="GO" id="GO:0030288">
    <property type="term" value="C:outer membrane-bounded periplasmic space"/>
    <property type="evidence" value="ECO:0007669"/>
    <property type="project" value="TreeGrafter"/>
</dbReference>
<dbReference type="GO" id="GO:0008768">
    <property type="term" value="F:UDP-sugar diphosphatase activity"/>
    <property type="evidence" value="ECO:0007669"/>
    <property type="project" value="TreeGrafter"/>
</dbReference>
<dbReference type="AlphaFoldDB" id="A0A4R1PVV8"/>
<dbReference type="InterPro" id="IPR036907">
    <property type="entry name" value="5'-Nucleotdase_C_sf"/>
</dbReference>
<dbReference type="GO" id="GO:0046872">
    <property type="term" value="F:metal ion binding"/>
    <property type="evidence" value="ECO:0007669"/>
    <property type="project" value="InterPro"/>
</dbReference>
<sequence>MKKFLQVFVLLGFLTVISAWNTISMAQEEQDFAAITILTVNDFHGALIQDNRNPGAIRLAHYLKDEFVLNPEGTLIVSAGDMFQGTIDADLLKGEPIVAIMNNIGFDAMAIGNHEFDWGIETLRERAQQAHFPFLAANVFEKSSQTLLPFAKPYIILDRKGVKIAVIGIATPETAYKAHPDVVSGYRFADPAKTVNALLPELKRQGTDVIIVLSHLGCEPDTRTNTLRGEAALLAKRLSGVAAIITGHSHTKLAGTVNGIPVIQAAYNGRSVGKVNLVYSREAKKVISAVTSVADVPLEGLAGDLAVSAIVQAAQSQTAVLKGMVLGDAKVRLSHNRYELSPLGQWASDMLRKAGKTDVAFLNGGSIRTGELFGPITKASLYELMPFDNRLLVIEMTGREIMNALEYGIDNQKVGMLQFSGLMVTYDYSRPVNKRVTHAVLTNGRKLERNESYKVAVNDFLFAGGDGFTMFTAGRSPVDTHVSIREIIEQAISQAGQLAPEQDGRLKIRNKQSFIPAA</sequence>
<dbReference type="GO" id="GO:0009166">
    <property type="term" value="P:nucleotide catabolic process"/>
    <property type="evidence" value="ECO:0007669"/>
    <property type="project" value="InterPro"/>
</dbReference>
<comment type="similarity">
    <text evidence="2">Belongs to the 5'-nucleotidase family.</text>
</comment>
<dbReference type="PANTHER" id="PTHR11575">
    <property type="entry name" value="5'-NUCLEOTIDASE-RELATED"/>
    <property type="match status" value="1"/>
</dbReference>
<dbReference type="OrthoDB" id="7820733at2"/>
<dbReference type="InterPro" id="IPR008334">
    <property type="entry name" value="5'-Nucleotdase_C"/>
</dbReference>
<protein>
    <submittedName>
        <fullName evidence="5">2',3'-cyclic-nucleotide 2'-phosphodiesterase (5'-nucleotidase family)</fullName>
    </submittedName>
</protein>
<name>A0A4R1PVV8_9FIRM</name>
<organism evidence="5 6">
    <name type="scientific">Anaerospora hongkongensis</name>
    <dbReference type="NCBI Taxonomy" id="244830"/>
    <lineage>
        <taxon>Bacteria</taxon>
        <taxon>Bacillati</taxon>
        <taxon>Bacillota</taxon>
        <taxon>Negativicutes</taxon>
        <taxon>Selenomonadales</taxon>
        <taxon>Sporomusaceae</taxon>
        <taxon>Anaerospora</taxon>
    </lineage>
</organism>
<evidence type="ECO:0000259" key="3">
    <source>
        <dbReference type="Pfam" id="PF00149"/>
    </source>
</evidence>
<dbReference type="PROSITE" id="PS00786">
    <property type="entry name" value="5_NUCLEOTIDASE_2"/>
    <property type="match status" value="1"/>
</dbReference>
<evidence type="ECO:0000256" key="1">
    <source>
        <dbReference type="ARBA" id="ARBA00022729"/>
    </source>
</evidence>
<dbReference type="GO" id="GO:0008253">
    <property type="term" value="F:5'-nucleotidase activity"/>
    <property type="evidence" value="ECO:0007669"/>
    <property type="project" value="TreeGrafter"/>
</dbReference>
<dbReference type="PRINTS" id="PR01607">
    <property type="entry name" value="APYRASEFAMLY"/>
</dbReference>
<keyword evidence="2" id="KW-0547">Nucleotide-binding</keyword>
<dbReference type="InterPro" id="IPR029052">
    <property type="entry name" value="Metallo-depent_PP-like"/>
</dbReference>
<dbReference type="CDD" id="cd00845">
    <property type="entry name" value="MPP_UshA_N_like"/>
    <property type="match status" value="1"/>
</dbReference>
<reference evidence="5 6" key="1">
    <citation type="submission" date="2019-03" db="EMBL/GenBank/DDBJ databases">
        <title>Genomic Encyclopedia of Type Strains, Phase IV (KMG-IV): sequencing the most valuable type-strain genomes for metagenomic binning, comparative biology and taxonomic classification.</title>
        <authorList>
            <person name="Goeker M."/>
        </authorList>
    </citation>
    <scope>NUCLEOTIDE SEQUENCE [LARGE SCALE GENOMIC DNA]</scope>
    <source>
        <strain evidence="5 6">DSM 15969</strain>
    </source>
</reference>
<dbReference type="Pfam" id="PF00149">
    <property type="entry name" value="Metallophos"/>
    <property type="match status" value="1"/>
</dbReference>
<dbReference type="SUPFAM" id="SSF56300">
    <property type="entry name" value="Metallo-dependent phosphatases"/>
    <property type="match status" value="1"/>
</dbReference>
<dbReference type="RefSeq" id="WP_132082733.1">
    <property type="nucleotide sequence ID" value="NZ_SLUI01000014.1"/>
</dbReference>
<evidence type="ECO:0000256" key="2">
    <source>
        <dbReference type="RuleBase" id="RU362119"/>
    </source>
</evidence>
<dbReference type="InterPro" id="IPR004843">
    <property type="entry name" value="Calcineurin-like_PHP"/>
</dbReference>
<comment type="caution">
    <text evidence="5">The sequence shown here is derived from an EMBL/GenBank/DDBJ whole genome shotgun (WGS) entry which is preliminary data.</text>
</comment>
<feature type="domain" description="Calcineurin-like phosphoesterase" evidence="3">
    <location>
        <begin position="36"/>
        <end position="251"/>
    </location>
</feature>
<proteinExistence type="inferred from homology"/>
<dbReference type="Gene3D" id="3.60.21.10">
    <property type="match status" value="1"/>
</dbReference>
<evidence type="ECO:0000313" key="6">
    <source>
        <dbReference type="Proteomes" id="UP000295063"/>
    </source>
</evidence>
<keyword evidence="1" id="KW-0732">Signal</keyword>
<keyword evidence="6" id="KW-1185">Reference proteome</keyword>
<gene>
    <name evidence="5" type="ORF">EV210_11435</name>
</gene>
<dbReference type="InterPro" id="IPR006146">
    <property type="entry name" value="5'-Nucleotdase_CS"/>
</dbReference>
<dbReference type="Proteomes" id="UP000295063">
    <property type="component" value="Unassembled WGS sequence"/>
</dbReference>
<accession>A0A4R1PVV8</accession>
<evidence type="ECO:0000313" key="5">
    <source>
        <dbReference type="EMBL" id="TCL35019.1"/>
    </source>
</evidence>
<feature type="domain" description="5'-Nucleotidase C-terminal" evidence="4">
    <location>
        <begin position="330"/>
        <end position="472"/>
    </location>
</feature>
<dbReference type="EMBL" id="SLUI01000014">
    <property type="protein sequence ID" value="TCL35019.1"/>
    <property type="molecule type" value="Genomic_DNA"/>
</dbReference>
<dbReference type="PANTHER" id="PTHR11575:SF24">
    <property type="entry name" value="5'-NUCLEOTIDASE"/>
    <property type="match status" value="1"/>
</dbReference>
<dbReference type="Pfam" id="PF02872">
    <property type="entry name" value="5_nucleotid_C"/>
    <property type="match status" value="1"/>
</dbReference>